<dbReference type="InterPro" id="IPR007627">
    <property type="entry name" value="RNA_pol_sigma70_r2"/>
</dbReference>
<dbReference type="InterPro" id="IPR013324">
    <property type="entry name" value="RNA_pol_sigma_r3/r4-like"/>
</dbReference>
<keyword evidence="6" id="KW-0804">Transcription</keyword>
<organism evidence="10 11">
    <name type="scientific">Rhodococcus kronopolitis</name>
    <dbReference type="NCBI Taxonomy" id="1460226"/>
    <lineage>
        <taxon>Bacteria</taxon>
        <taxon>Bacillati</taxon>
        <taxon>Actinomycetota</taxon>
        <taxon>Actinomycetes</taxon>
        <taxon>Mycobacteriales</taxon>
        <taxon>Nocardiaceae</taxon>
        <taxon>Rhodococcus</taxon>
    </lineage>
</organism>
<dbReference type="Gene3D" id="3.10.450.50">
    <property type="match status" value="1"/>
</dbReference>
<comment type="caution">
    <text evidence="10">The sequence shown here is derived from an EMBL/GenBank/DDBJ whole genome shotgun (WGS) entry which is preliminary data.</text>
</comment>
<proteinExistence type="inferred from homology"/>
<reference evidence="11" key="1">
    <citation type="journal article" date="2019" name="Int. J. Syst. Evol. Microbiol.">
        <title>The Global Catalogue of Microorganisms (GCM) 10K type strain sequencing project: providing services to taxonomists for standard genome sequencing and annotation.</title>
        <authorList>
            <consortium name="The Broad Institute Genomics Platform"/>
            <consortium name="The Broad Institute Genome Sequencing Center for Infectious Disease"/>
            <person name="Wu L."/>
            <person name="Ma J."/>
        </authorList>
    </citation>
    <scope>NUCLEOTIDE SEQUENCE [LARGE SCALE GENOMIC DNA]</scope>
    <source>
        <strain evidence="11">CCUG 54520</strain>
    </source>
</reference>
<evidence type="ECO:0000313" key="10">
    <source>
        <dbReference type="EMBL" id="MFC4603487.1"/>
    </source>
</evidence>
<feature type="domain" description="RNA polymerase sigma factor 70 region 4 type 2" evidence="9">
    <location>
        <begin position="118"/>
        <end position="163"/>
    </location>
</feature>
<protein>
    <submittedName>
        <fullName evidence="10">Sigma-70 family RNA polymerase sigma factor</fullName>
    </submittedName>
</protein>
<keyword evidence="4" id="KW-0731">Sigma factor</keyword>
<dbReference type="SUPFAM" id="SSF88659">
    <property type="entry name" value="Sigma3 and sigma4 domains of RNA polymerase sigma factors"/>
    <property type="match status" value="1"/>
</dbReference>
<dbReference type="Pfam" id="PF08281">
    <property type="entry name" value="Sigma70_r4_2"/>
    <property type="match status" value="1"/>
</dbReference>
<feature type="region of interest" description="Disordered" evidence="7">
    <location>
        <begin position="304"/>
        <end position="325"/>
    </location>
</feature>
<dbReference type="Pfam" id="PF04542">
    <property type="entry name" value="Sigma70_r2"/>
    <property type="match status" value="1"/>
</dbReference>
<evidence type="ECO:0000259" key="9">
    <source>
        <dbReference type="Pfam" id="PF08281"/>
    </source>
</evidence>
<sequence>MAVAALAETFESHRRHLLAVGYRMTGSVADAEDAVQEAWLRLSERDADDIRDLRAWLTTVVGRICLDHLRSAAVRRESYVGQWLPEPIVSPLGGHSPPDPLDAVVLDEDTRLAAMIVLDTLGPDQRTAFVLHDGFGVPFDEIAALLDTSAPAARQLASRARRAVADSDAGAQSPTPDPQHAEAVGTLLAAMASGDLQRVLDALHPDALVIGDAGGTTRTAVNVLHGADHFARFFLGLATRYGPQALLAIEPALVNGQLGFLSHGSPGDETHPAFPGRVGGFTVRDGKVSAAYDIANPAKLTRVRIPGWHRPDPPPPTESGTRHRS</sequence>
<comment type="subunit">
    <text evidence="2">Interacts transiently with the RNA polymerase catalytic core formed by RpoA, RpoB, RpoC and RpoZ (2 alpha, 1 beta, 1 beta' and 1 omega subunit) to form the RNA polymerase holoenzyme that can initiate transcription.</text>
</comment>
<accession>A0ABV9FSJ2</accession>
<dbReference type="NCBIfam" id="TIGR02937">
    <property type="entry name" value="sigma70-ECF"/>
    <property type="match status" value="1"/>
</dbReference>
<keyword evidence="11" id="KW-1185">Reference proteome</keyword>
<keyword evidence="3" id="KW-0805">Transcription regulation</keyword>
<evidence type="ECO:0000256" key="7">
    <source>
        <dbReference type="SAM" id="MobiDB-lite"/>
    </source>
</evidence>
<dbReference type="PANTHER" id="PTHR30173">
    <property type="entry name" value="SIGMA 19 FACTOR"/>
    <property type="match status" value="1"/>
</dbReference>
<dbReference type="InterPro" id="IPR032710">
    <property type="entry name" value="NTF2-like_dom_sf"/>
</dbReference>
<dbReference type="InterPro" id="IPR013249">
    <property type="entry name" value="RNA_pol_sigma70_r4_t2"/>
</dbReference>
<dbReference type="Proteomes" id="UP001595914">
    <property type="component" value="Unassembled WGS sequence"/>
</dbReference>
<evidence type="ECO:0000313" key="11">
    <source>
        <dbReference type="Proteomes" id="UP001595914"/>
    </source>
</evidence>
<dbReference type="EMBL" id="JBHSFO010000003">
    <property type="protein sequence ID" value="MFC4603487.1"/>
    <property type="molecule type" value="Genomic_DNA"/>
</dbReference>
<keyword evidence="5" id="KW-0238">DNA-binding</keyword>
<dbReference type="InterPro" id="IPR013325">
    <property type="entry name" value="RNA_pol_sigma_r2"/>
</dbReference>
<dbReference type="InterPro" id="IPR036388">
    <property type="entry name" value="WH-like_DNA-bd_sf"/>
</dbReference>
<evidence type="ECO:0000256" key="1">
    <source>
        <dbReference type="ARBA" id="ARBA00010641"/>
    </source>
</evidence>
<dbReference type="RefSeq" id="WP_378415515.1">
    <property type="nucleotide sequence ID" value="NZ_JBHSFO010000003.1"/>
</dbReference>
<dbReference type="SUPFAM" id="SSF88946">
    <property type="entry name" value="Sigma2 domain of RNA polymerase sigma factors"/>
    <property type="match status" value="1"/>
</dbReference>
<evidence type="ECO:0000256" key="6">
    <source>
        <dbReference type="ARBA" id="ARBA00023163"/>
    </source>
</evidence>
<comment type="similarity">
    <text evidence="1">Belongs to the sigma-70 factor family. ECF subfamily.</text>
</comment>
<dbReference type="InterPro" id="IPR052704">
    <property type="entry name" value="ECF_Sigma-70_Domain"/>
</dbReference>
<feature type="region of interest" description="Disordered" evidence="7">
    <location>
        <begin position="161"/>
        <end position="180"/>
    </location>
</feature>
<evidence type="ECO:0000256" key="5">
    <source>
        <dbReference type="ARBA" id="ARBA00023125"/>
    </source>
</evidence>
<dbReference type="Gene3D" id="1.10.1740.10">
    <property type="match status" value="1"/>
</dbReference>
<dbReference type="PANTHER" id="PTHR30173:SF36">
    <property type="entry name" value="ECF RNA POLYMERASE SIGMA FACTOR SIGJ"/>
    <property type="match status" value="1"/>
</dbReference>
<evidence type="ECO:0000256" key="3">
    <source>
        <dbReference type="ARBA" id="ARBA00023015"/>
    </source>
</evidence>
<dbReference type="InterPro" id="IPR014284">
    <property type="entry name" value="RNA_pol_sigma-70_dom"/>
</dbReference>
<feature type="domain" description="RNA polymerase sigma-70 region 2" evidence="8">
    <location>
        <begin position="10"/>
        <end position="73"/>
    </location>
</feature>
<dbReference type="SUPFAM" id="SSF54427">
    <property type="entry name" value="NTF2-like"/>
    <property type="match status" value="1"/>
</dbReference>
<gene>
    <name evidence="10" type="ORF">ACFO6S_07305</name>
</gene>
<name>A0ABV9FSJ2_9NOCA</name>
<evidence type="ECO:0000256" key="2">
    <source>
        <dbReference type="ARBA" id="ARBA00011344"/>
    </source>
</evidence>
<dbReference type="Gene3D" id="1.10.10.10">
    <property type="entry name" value="Winged helix-like DNA-binding domain superfamily/Winged helix DNA-binding domain"/>
    <property type="match status" value="1"/>
</dbReference>
<evidence type="ECO:0000259" key="8">
    <source>
        <dbReference type="Pfam" id="PF04542"/>
    </source>
</evidence>
<evidence type="ECO:0000256" key="4">
    <source>
        <dbReference type="ARBA" id="ARBA00023082"/>
    </source>
</evidence>
<dbReference type="NCBIfam" id="NF007214">
    <property type="entry name" value="PRK09636.1"/>
    <property type="match status" value="1"/>
</dbReference>